<keyword evidence="10" id="KW-1185">Reference proteome</keyword>
<dbReference type="InterPro" id="IPR010573">
    <property type="entry name" value="MFS_Str1/Tri12-like"/>
</dbReference>
<proteinExistence type="predicted"/>
<feature type="transmembrane region" description="Helical" evidence="7">
    <location>
        <begin position="39"/>
        <end position="58"/>
    </location>
</feature>
<feature type="transmembrane region" description="Helical" evidence="7">
    <location>
        <begin position="401"/>
        <end position="420"/>
    </location>
</feature>
<evidence type="ECO:0000256" key="4">
    <source>
        <dbReference type="ARBA" id="ARBA00022989"/>
    </source>
</evidence>
<reference evidence="9 10" key="1">
    <citation type="submission" date="2014-04" db="EMBL/GenBank/DDBJ databases">
        <authorList>
            <consortium name="DOE Joint Genome Institute"/>
            <person name="Kuo A."/>
            <person name="Martino E."/>
            <person name="Perotto S."/>
            <person name="Kohler A."/>
            <person name="Nagy L.G."/>
            <person name="Floudas D."/>
            <person name="Copeland A."/>
            <person name="Barry K.W."/>
            <person name="Cichocki N."/>
            <person name="Veneault-Fourrey C."/>
            <person name="LaButti K."/>
            <person name="Lindquist E.A."/>
            <person name="Lipzen A."/>
            <person name="Lundell T."/>
            <person name="Morin E."/>
            <person name="Murat C."/>
            <person name="Sun H."/>
            <person name="Tunlid A."/>
            <person name="Henrissat B."/>
            <person name="Grigoriev I.V."/>
            <person name="Hibbett D.S."/>
            <person name="Martin F."/>
            <person name="Nordberg H.P."/>
            <person name="Cantor M.N."/>
            <person name="Hua S.X."/>
        </authorList>
    </citation>
    <scope>NUCLEOTIDE SEQUENCE [LARGE SCALE GENOMIC DNA]</scope>
    <source>
        <strain evidence="9 10">Zn</strain>
    </source>
</reference>
<dbReference type="GO" id="GO:0005886">
    <property type="term" value="C:plasma membrane"/>
    <property type="evidence" value="ECO:0007669"/>
    <property type="project" value="TreeGrafter"/>
</dbReference>
<dbReference type="EMBL" id="KN832873">
    <property type="protein sequence ID" value="KIN03484.1"/>
    <property type="molecule type" value="Genomic_DNA"/>
</dbReference>
<feature type="transmembrane region" description="Helical" evidence="7">
    <location>
        <begin position="136"/>
        <end position="158"/>
    </location>
</feature>
<dbReference type="HOGENOM" id="CLU_000960_25_3_1"/>
<name>A0A0C3CWT9_OIDMZ</name>
<feature type="compositionally biased region" description="Basic and acidic residues" evidence="6">
    <location>
        <begin position="1"/>
        <end position="11"/>
    </location>
</feature>
<evidence type="ECO:0000313" key="10">
    <source>
        <dbReference type="Proteomes" id="UP000054321"/>
    </source>
</evidence>
<feature type="transmembrane region" description="Helical" evidence="7">
    <location>
        <begin position="308"/>
        <end position="329"/>
    </location>
</feature>
<dbReference type="InterPro" id="IPR036259">
    <property type="entry name" value="MFS_trans_sf"/>
</dbReference>
<feature type="transmembrane region" description="Helical" evidence="7">
    <location>
        <begin position="197"/>
        <end position="218"/>
    </location>
</feature>
<evidence type="ECO:0000256" key="2">
    <source>
        <dbReference type="ARBA" id="ARBA00022448"/>
    </source>
</evidence>
<keyword evidence="2" id="KW-0813">Transport</keyword>
<feature type="transmembrane region" description="Helical" evidence="7">
    <location>
        <begin position="349"/>
        <end position="369"/>
    </location>
</feature>
<dbReference type="Gene3D" id="1.20.1250.20">
    <property type="entry name" value="MFS general substrate transporter like domains"/>
    <property type="match status" value="2"/>
</dbReference>
<protein>
    <recommendedName>
        <fullName evidence="8">Major facilitator superfamily (MFS) profile domain-containing protein</fullName>
    </recommendedName>
</protein>
<feature type="region of interest" description="Disordered" evidence="6">
    <location>
        <begin position="1"/>
        <end position="22"/>
    </location>
</feature>
<evidence type="ECO:0000256" key="5">
    <source>
        <dbReference type="ARBA" id="ARBA00023136"/>
    </source>
</evidence>
<feature type="transmembrane region" description="Helical" evidence="7">
    <location>
        <begin position="165"/>
        <end position="185"/>
    </location>
</feature>
<dbReference type="GO" id="GO:0022857">
    <property type="term" value="F:transmembrane transporter activity"/>
    <property type="evidence" value="ECO:0007669"/>
    <property type="project" value="InterPro"/>
</dbReference>
<dbReference type="PANTHER" id="PTHR23501">
    <property type="entry name" value="MAJOR FACILITATOR SUPERFAMILY"/>
    <property type="match status" value="1"/>
</dbReference>
<dbReference type="AlphaFoldDB" id="A0A0C3CWT9"/>
<dbReference type="PROSITE" id="PS50850">
    <property type="entry name" value="MFS"/>
    <property type="match status" value="1"/>
</dbReference>
<feature type="transmembrane region" description="Helical" evidence="7">
    <location>
        <begin position="108"/>
        <end position="130"/>
    </location>
</feature>
<keyword evidence="3 7" id="KW-0812">Transmembrane</keyword>
<dbReference type="InParanoid" id="A0A0C3CWT9"/>
<dbReference type="OrthoDB" id="4161376at2759"/>
<evidence type="ECO:0000259" key="8">
    <source>
        <dbReference type="PROSITE" id="PS50850"/>
    </source>
</evidence>
<evidence type="ECO:0000256" key="3">
    <source>
        <dbReference type="ARBA" id="ARBA00022692"/>
    </source>
</evidence>
<keyword evidence="5 7" id="KW-0472">Membrane</keyword>
<comment type="subcellular location">
    <subcellularLocation>
        <location evidence="1">Membrane</location>
        <topology evidence="1">Multi-pass membrane protein</topology>
    </subcellularLocation>
</comment>
<dbReference type="Pfam" id="PF06609">
    <property type="entry name" value="TRI12"/>
    <property type="match status" value="1"/>
</dbReference>
<reference evidence="10" key="2">
    <citation type="submission" date="2015-01" db="EMBL/GenBank/DDBJ databases">
        <title>Evolutionary Origins and Diversification of the Mycorrhizal Mutualists.</title>
        <authorList>
            <consortium name="DOE Joint Genome Institute"/>
            <consortium name="Mycorrhizal Genomics Consortium"/>
            <person name="Kohler A."/>
            <person name="Kuo A."/>
            <person name="Nagy L.G."/>
            <person name="Floudas D."/>
            <person name="Copeland A."/>
            <person name="Barry K.W."/>
            <person name="Cichocki N."/>
            <person name="Veneault-Fourrey C."/>
            <person name="LaButti K."/>
            <person name="Lindquist E.A."/>
            <person name="Lipzen A."/>
            <person name="Lundell T."/>
            <person name="Morin E."/>
            <person name="Murat C."/>
            <person name="Riley R."/>
            <person name="Ohm R."/>
            <person name="Sun H."/>
            <person name="Tunlid A."/>
            <person name="Henrissat B."/>
            <person name="Grigoriev I.V."/>
            <person name="Hibbett D.S."/>
            <person name="Martin F."/>
        </authorList>
    </citation>
    <scope>NUCLEOTIDE SEQUENCE [LARGE SCALE GENOMIC DNA]</scope>
    <source>
        <strain evidence="10">Zn</strain>
    </source>
</reference>
<feature type="domain" description="Major facilitator superfamily (MFS) profile" evidence="8">
    <location>
        <begin position="39"/>
        <end position="551"/>
    </location>
</feature>
<feature type="transmembrane region" description="Helical" evidence="7">
    <location>
        <begin position="432"/>
        <end position="455"/>
    </location>
</feature>
<dbReference type="PANTHER" id="PTHR23501:SF109">
    <property type="entry name" value="MAJOR FACILITATOR SUPERFAMILY (MFS) PROFILE DOMAIN-CONTAINING PROTEIN-RELATED"/>
    <property type="match status" value="1"/>
</dbReference>
<feature type="transmembrane region" description="Helical" evidence="7">
    <location>
        <begin position="376"/>
        <end position="395"/>
    </location>
</feature>
<feature type="compositionally biased region" description="Polar residues" evidence="6">
    <location>
        <begin position="13"/>
        <end position="22"/>
    </location>
</feature>
<evidence type="ECO:0000256" key="6">
    <source>
        <dbReference type="SAM" id="MobiDB-lite"/>
    </source>
</evidence>
<feature type="transmembrane region" description="Helical" evidence="7">
    <location>
        <begin position="527"/>
        <end position="546"/>
    </location>
</feature>
<dbReference type="SUPFAM" id="SSF103473">
    <property type="entry name" value="MFS general substrate transporter"/>
    <property type="match status" value="1"/>
</dbReference>
<evidence type="ECO:0000256" key="7">
    <source>
        <dbReference type="SAM" id="Phobius"/>
    </source>
</evidence>
<keyword evidence="4 7" id="KW-1133">Transmembrane helix</keyword>
<organism evidence="9 10">
    <name type="scientific">Oidiodendron maius (strain Zn)</name>
    <dbReference type="NCBI Taxonomy" id="913774"/>
    <lineage>
        <taxon>Eukaryota</taxon>
        <taxon>Fungi</taxon>
        <taxon>Dikarya</taxon>
        <taxon>Ascomycota</taxon>
        <taxon>Pezizomycotina</taxon>
        <taxon>Leotiomycetes</taxon>
        <taxon>Leotiomycetes incertae sedis</taxon>
        <taxon>Myxotrichaceae</taxon>
        <taxon>Oidiodendron</taxon>
    </lineage>
</organism>
<dbReference type="Proteomes" id="UP000054321">
    <property type="component" value="Unassembled WGS sequence"/>
</dbReference>
<gene>
    <name evidence="9" type="ORF">OIDMADRAFT_51445</name>
</gene>
<accession>A0A0C3CWT9</accession>
<evidence type="ECO:0000256" key="1">
    <source>
        <dbReference type="ARBA" id="ARBA00004141"/>
    </source>
</evidence>
<feature type="transmembrane region" description="Helical" evidence="7">
    <location>
        <begin position="78"/>
        <end position="96"/>
    </location>
</feature>
<sequence>MDSSTGDEKSSHNHTAQADLESSSDIAKAGPFKWSTRQIIAAVSLSILWVGSQVPLYFTGGILSYMAADLGGQALTSSSWIPVCNTLAVASVAPFSGHLTDIFGRRNITLIGSILIMVGLVLAATAHSFAQAIAGMSLAGAGAGIGELTALGGVAELVPVKYRGLYLGGIVSFLLPFTPYVMYSQLLSTRTSQGWRWVYWISLIYNFVAFVGMLFTYFPERYIVLEREGKMQTLKKIDWVGAVLSISGITLFLVALQSGGYTHSWSSGYVLGTLIVGIVLIIVFILWEWKGAKLPIVPRELFQGQRTIGVTFLLLFVAGMNFYSLINFFPLTFASVYNPDPVQIGLKGLGYGISVTAGAVIVNWLLSLCKNNNRELMIVSCIVMTAFSGALAVVTPTNPRTAVALGTIAGFGVGGVLVPPSTIAITVCPDRLIATTVALSLSIRVIGGSIGYTIYYNIFAEKLGKVLPGNIAKAAVGAGLPVSDATSFVTTLLTAPGSITSVPGVTPKIIAAATRASQDSYAYALSFVWYTSIAFGVVAIIAAGFLGNNRKYLTDRVAAKIRN</sequence>
<feature type="transmembrane region" description="Helical" evidence="7">
    <location>
        <begin position="268"/>
        <end position="287"/>
    </location>
</feature>
<dbReference type="InterPro" id="IPR020846">
    <property type="entry name" value="MFS_dom"/>
</dbReference>
<feature type="transmembrane region" description="Helical" evidence="7">
    <location>
        <begin position="239"/>
        <end position="256"/>
    </location>
</feature>
<evidence type="ECO:0000313" key="9">
    <source>
        <dbReference type="EMBL" id="KIN03484.1"/>
    </source>
</evidence>